<dbReference type="STRING" id="58114.SAMN05216270_12941"/>
<dbReference type="InterPro" id="IPR048466">
    <property type="entry name" value="DNA_pol3_delta-like_C"/>
</dbReference>
<accession>A0A1G7DWI2</accession>
<evidence type="ECO:0000259" key="8">
    <source>
        <dbReference type="Pfam" id="PF21694"/>
    </source>
</evidence>
<dbReference type="GO" id="GO:0003677">
    <property type="term" value="F:DNA binding"/>
    <property type="evidence" value="ECO:0007669"/>
    <property type="project" value="InterPro"/>
</dbReference>
<dbReference type="RefSeq" id="WP_091040713.1">
    <property type="nucleotide sequence ID" value="NZ_FNAD01000029.1"/>
</dbReference>
<dbReference type="SUPFAM" id="SSF48019">
    <property type="entry name" value="post-AAA+ oligomerization domain-like"/>
    <property type="match status" value="1"/>
</dbReference>
<dbReference type="AlphaFoldDB" id="A0A1G7DWI2"/>
<dbReference type="OrthoDB" id="8478864at2"/>
<dbReference type="Pfam" id="PF21694">
    <property type="entry name" value="DNA_pol3_delta_C"/>
    <property type="match status" value="1"/>
</dbReference>
<dbReference type="EMBL" id="FNAD01000029">
    <property type="protein sequence ID" value="SDE55818.1"/>
    <property type="molecule type" value="Genomic_DNA"/>
</dbReference>
<evidence type="ECO:0000256" key="5">
    <source>
        <dbReference type="ARBA" id="ARBA00022932"/>
    </source>
</evidence>
<protein>
    <recommendedName>
        <fullName evidence="1">DNA-directed DNA polymerase</fullName>
        <ecNumber evidence="1">2.7.7.7</ecNumber>
    </recommendedName>
</protein>
<keyword evidence="2" id="KW-0808">Transferase</keyword>
<gene>
    <name evidence="9" type="ORF">SAMN05216270_12941</name>
</gene>
<dbReference type="NCBIfam" id="TIGR01128">
    <property type="entry name" value="holA"/>
    <property type="match status" value="1"/>
</dbReference>
<evidence type="ECO:0000256" key="3">
    <source>
        <dbReference type="ARBA" id="ARBA00022695"/>
    </source>
</evidence>
<evidence type="ECO:0000256" key="2">
    <source>
        <dbReference type="ARBA" id="ARBA00022679"/>
    </source>
</evidence>
<dbReference type="GO" id="GO:0009360">
    <property type="term" value="C:DNA polymerase III complex"/>
    <property type="evidence" value="ECO:0007669"/>
    <property type="project" value="TreeGrafter"/>
</dbReference>
<dbReference type="GO" id="GO:0003887">
    <property type="term" value="F:DNA-directed DNA polymerase activity"/>
    <property type="evidence" value="ECO:0007669"/>
    <property type="project" value="UniProtKB-KW"/>
</dbReference>
<dbReference type="InterPro" id="IPR008921">
    <property type="entry name" value="DNA_pol3_clamp-load_cplx_C"/>
</dbReference>
<dbReference type="Proteomes" id="UP000198949">
    <property type="component" value="Unassembled WGS sequence"/>
</dbReference>
<keyword evidence="3" id="KW-0548">Nucleotidyltransferase</keyword>
<evidence type="ECO:0000256" key="7">
    <source>
        <dbReference type="ARBA" id="ARBA00049244"/>
    </source>
</evidence>
<proteinExistence type="inferred from homology"/>
<keyword evidence="5" id="KW-0239">DNA-directed DNA polymerase</keyword>
<evidence type="ECO:0000313" key="10">
    <source>
        <dbReference type="Proteomes" id="UP000198949"/>
    </source>
</evidence>
<reference evidence="10" key="1">
    <citation type="submission" date="2016-10" db="EMBL/GenBank/DDBJ databases">
        <authorList>
            <person name="Varghese N."/>
            <person name="Submissions S."/>
        </authorList>
    </citation>
    <scope>NUCLEOTIDE SEQUENCE [LARGE SCALE GENOMIC DNA]</scope>
    <source>
        <strain evidence="10">CGMCC 4.3516</strain>
    </source>
</reference>
<sequence length="330" mass="34347">MAALEPIRLILGDDEFLAERAAAEYVKAVRADMPETDPAPAVNRISGGDLNSGAFAELTSPTLFGGAVVGVIESGQDVDKDLAAAVIAYAKRPAPGIYLAVCHNGGNKGKGLSEGLKKIDVPVVRVSKIKRQPDRVAFVRGELRAAGASPRSASAEIADTIIQAVGSDLRELASACAQLVSDTDGNITHENVARYYSGRAEVSGFAVADATISGDTGEALGALRWAMQVGVDPVPIADALAMAVRNLSRVAAERGGAAQLAGQLGMAPWQIEKSRKQARNWTADALAEAMRVCARLNGEVKGGADDRGWALEHAILEITRLSAAGKGSRV</sequence>
<feature type="domain" description="DNA polymerase III delta subunit-like C-terminal" evidence="8">
    <location>
        <begin position="204"/>
        <end position="317"/>
    </location>
</feature>
<evidence type="ECO:0000256" key="4">
    <source>
        <dbReference type="ARBA" id="ARBA00022705"/>
    </source>
</evidence>
<name>A0A1G7DWI2_9ACTN</name>
<keyword evidence="10" id="KW-1185">Reference proteome</keyword>
<dbReference type="PANTHER" id="PTHR34388:SF1">
    <property type="entry name" value="DNA POLYMERASE III SUBUNIT DELTA"/>
    <property type="match status" value="1"/>
</dbReference>
<dbReference type="PANTHER" id="PTHR34388">
    <property type="entry name" value="DNA POLYMERASE III SUBUNIT DELTA"/>
    <property type="match status" value="1"/>
</dbReference>
<dbReference type="GO" id="GO:0006261">
    <property type="term" value="P:DNA-templated DNA replication"/>
    <property type="evidence" value="ECO:0007669"/>
    <property type="project" value="TreeGrafter"/>
</dbReference>
<comment type="similarity">
    <text evidence="6">Belongs to the DNA polymerase HolA subunit family.</text>
</comment>
<evidence type="ECO:0000256" key="6">
    <source>
        <dbReference type="ARBA" id="ARBA00034754"/>
    </source>
</evidence>
<evidence type="ECO:0000313" key="9">
    <source>
        <dbReference type="EMBL" id="SDE55818.1"/>
    </source>
</evidence>
<dbReference type="EC" id="2.7.7.7" evidence="1"/>
<comment type="catalytic activity">
    <reaction evidence="7">
        <text>DNA(n) + a 2'-deoxyribonucleoside 5'-triphosphate = DNA(n+1) + diphosphate</text>
        <dbReference type="Rhea" id="RHEA:22508"/>
        <dbReference type="Rhea" id="RHEA-COMP:17339"/>
        <dbReference type="Rhea" id="RHEA-COMP:17340"/>
        <dbReference type="ChEBI" id="CHEBI:33019"/>
        <dbReference type="ChEBI" id="CHEBI:61560"/>
        <dbReference type="ChEBI" id="CHEBI:173112"/>
        <dbReference type="EC" id="2.7.7.7"/>
    </reaction>
</comment>
<keyword evidence="4" id="KW-0235">DNA replication</keyword>
<dbReference type="Gene3D" id="1.20.272.10">
    <property type="match status" value="1"/>
</dbReference>
<evidence type="ECO:0000256" key="1">
    <source>
        <dbReference type="ARBA" id="ARBA00012417"/>
    </source>
</evidence>
<dbReference type="InterPro" id="IPR005790">
    <property type="entry name" value="DNA_polIII_delta"/>
</dbReference>
<organism evidence="9 10">
    <name type="scientific">Glycomyces harbinensis</name>
    <dbReference type="NCBI Taxonomy" id="58114"/>
    <lineage>
        <taxon>Bacteria</taxon>
        <taxon>Bacillati</taxon>
        <taxon>Actinomycetota</taxon>
        <taxon>Actinomycetes</taxon>
        <taxon>Glycomycetales</taxon>
        <taxon>Glycomycetaceae</taxon>
        <taxon>Glycomyces</taxon>
    </lineage>
</organism>